<keyword evidence="2" id="KW-0699">rRNA-binding</keyword>
<reference evidence="6" key="1">
    <citation type="submission" date="2020-05" db="EMBL/GenBank/DDBJ databases">
        <authorList>
            <person name="Chiriac C."/>
            <person name="Salcher M."/>
            <person name="Ghai R."/>
            <person name="Kavagutti S V."/>
        </authorList>
    </citation>
    <scope>NUCLEOTIDE SEQUENCE</scope>
</reference>
<evidence type="ECO:0000256" key="2">
    <source>
        <dbReference type="ARBA" id="ARBA00022730"/>
    </source>
</evidence>
<name>A0A6J7S5Z8_9ZZZZ</name>
<keyword evidence="5" id="KW-0687">Ribonucleoprotein</keyword>
<keyword evidence="3" id="KW-0694">RNA-binding</keyword>
<dbReference type="FunFam" id="2.40.30.10:FF:000004">
    <property type="entry name" value="50S ribosomal protein L3"/>
    <property type="match status" value="1"/>
</dbReference>
<dbReference type="GO" id="GO:0019843">
    <property type="term" value="F:rRNA binding"/>
    <property type="evidence" value="ECO:0007669"/>
    <property type="project" value="UniProtKB-KW"/>
</dbReference>
<dbReference type="InterPro" id="IPR019927">
    <property type="entry name" value="Ribosomal_uL3_bac/org-type"/>
</dbReference>
<dbReference type="GO" id="GO:0022625">
    <property type="term" value="C:cytosolic large ribosomal subunit"/>
    <property type="evidence" value="ECO:0007669"/>
    <property type="project" value="TreeGrafter"/>
</dbReference>
<dbReference type="SUPFAM" id="SSF50447">
    <property type="entry name" value="Translation proteins"/>
    <property type="match status" value="1"/>
</dbReference>
<dbReference type="HAMAP" id="MF_01325_B">
    <property type="entry name" value="Ribosomal_uL3_B"/>
    <property type="match status" value="1"/>
</dbReference>
<organism evidence="6">
    <name type="scientific">freshwater metagenome</name>
    <dbReference type="NCBI Taxonomy" id="449393"/>
    <lineage>
        <taxon>unclassified sequences</taxon>
        <taxon>metagenomes</taxon>
        <taxon>ecological metagenomes</taxon>
    </lineage>
</organism>
<protein>
    <submittedName>
        <fullName evidence="6">Unannotated protein</fullName>
    </submittedName>
</protein>
<dbReference type="AlphaFoldDB" id="A0A6J7S5Z8"/>
<gene>
    <name evidence="6" type="ORF">UFOPK4175_00967</name>
</gene>
<dbReference type="Gene3D" id="2.40.30.10">
    <property type="entry name" value="Translation factors"/>
    <property type="match status" value="1"/>
</dbReference>
<evidence type="ECO:0000256" key="3">
    <source>
        <dbReference type="ARBA" id="ARBA00022884"/>
    </source>
</evidence>
<accession>A0A6J7S5Z8</accession>
<keyword evidence="4" id="KW-0689">Ribosomal protein</keyword>
<evidence type="ECO:0000256" key="1">
    <source>
        <dbReference type="ARBA" id="ARBA00006540"/>
    </source>
</evidence>
<comment type="similarity">
    <text evidence="1">Belongs to the universal ribosomal protein uL3 family.</text>
</comment>
<dbReference type="Pfam" id="PF00297">
    <property type="entry name" value="Ribosomal_L3"/>
    <property type="match status" value="1"/>
</dbReference>
<dbReference type="PANTHER" id="PTHR11229:SF16">
    <property type="entry name" value="LARGE RIBOSOMAL SUBUNIT PROTEIN UL3C"/>
    <property type="match status" value="1"/>
</dbReference>
<dbReference type="InterPro" id="IPR000597">
    <property type="entry name" value="Ribosomal_uL3"/>
</dbReference>
<dbReference type="Gene3D" id="3.30.160.810">
    <property type="match status" value="1"/>
</dbReference>
<evidence type="ECO:0000256" key="5">
    <source>
        <dbReference type="ARBA" id="ARBA00023274"/>
    </source>
</evidence>
<dbReference type="InterPro" id="IPR009000">
    <property type="entry name" value="Transl_B-barrel_sf"/>
</dbReference>
<dbReference type="EMBL" id="CAFBPX010000181">
    <property type="protein sequence ID" value="CAB5036714.1"/>
    <property type="molecule type" value="Genomic_DNA"/>
</dbReference>
<dbReference type="FunFam" id="3.30.160.810:FF:000001">
    <property type="entry name" value="50S ribosomal protein L3"/>
    <property type="match status" value="1"/>
</dbReference>
<dbReference type="NCBIfam" id="TIGR03625">
    <property type="entry name" value="L3_bact"/>
    <property type="match status" value="1"/>
</dbReference>
<dbReference type="GO" id="GO:0006412">
    <property type="term" value="P:translation"/>
    <property type="evidence" value="ECO:0007669"/>
    <property type="project" value="InterPro"/>
</dbReference>
<sequence>MAAILAKKLGMTQLFMDDGRVERVTVLEAGPCPVTAVRSSDDDGYDAVQLAFGETKEKHLSKPELGHLKAAKVGAYKHLVEFRDERGELNVGDTVTADAFEAGDKVKVAGVSKGKGFQGTIKRHNFSRGPASHGSHNVRAPGSIGASAWPARVFKGIRGPGQMGNKRATQRGLTIVRVDATDNLILLRGAVPGATGALVEVRSDG</sequence>
<evidence type="ECO:0000256" key="4">
    <source>
        <dbReference type="ARBA" id="ARBA00022980"/>
    </source>
</evidence>
<evidence type="ECO:0000313" key="6">
    <source>
        <dbReference type="EMBL" id="CAB5036714.1"/>
    </source>
</evidence>
<proteinExistence type="inferred from homology"/>
<dbReference type="PANTHER" id="PTHR11229">
    <property type="entry name" value="50S RIBOSOMAL PROTEIN L3"/>
    <property type="match status" value="1"/>
</dbReference>
<dbReference type="GO" id="GO:0003735">
    <property type="term" value="F:structural constituent of ribosome"/>
    <property type="evidence" value="ECO:0007669"/>
    <property type="project" value="InterPro"/>
</dbReference>